<name>A0A7S7NWB2_PALFE</name>
<keyword evidence="3 8" id="KW-0808">Transferase</keyword>
<reference evidence="8 9" key="1">
    <citation type="submission" date="2020-10" db="EMBL/GenBank/DDBJ databases">
        <title>Complete genome sequence of Paludibaculum fermentans P105T, a facultatively anaerobic acidobacterium capable of dissimilatory Fe(III) reduction.</title>
        <authorList>
            <person name="Dedysh S.N."/>
            <person name="Beletsky A.V."/>
            <person name="Kulichevskaya I.S."/>
            <person name="Mardanov A.V."/>
            <person name="Ravin N.V."/>
        </authorList>
    </citation>
    <scope>NUCLEOTIDE SEQUENCE [LARGE SCALE GENOMIC DNA]</scope>
    <source>
        <strain evidence="8 9">P105</strain>
    </source>
</reference>
<accession>A0A7S7NWB2</accession>
<proteinExistence type="predicted"/>
<evidence type="ECO:0000259" key="7">
    <source>
        <dbReference type="Pfam" id="PF05157"/>
    </source>
</evidence>
<dbReference type="RefSeq" id="WP_194452661.1">
    <property type="nucleotide sequence ID" value="NZ_CP063849.1"/>
</dbReference>
<dbReference type="NCBIfam" id="NF011305">
    <property type="entry name" value="PRK14716.1-3"/>
    <property type="match status" value="1"/>
</dbReference>
<keyword evidence="5" id="KW-1133">Transmembrane helix</keyword>
<evidence type="ECO:0000256" key="1">
    <source>
        <dbReference type="ARBA" id="ARBA00004141"/>
    </source>
</evidence>
<dbReference type="AlphaFoldDB" id="A0A7S7NWB2"/>
<dbReference type="GO" id="GO:0016757">
    <property type="term" value="F:glycosyltransferase activity"/>
    <property type="evidence" value="ECO:0007669"/>
    <property type="project" value="UniProtKB-KW"/>
</dbReference>
<evidence type="ECO:0000256" key="3">
    <source>
        <dbReference type="ARBA" id="ARBA00022679"/>
    </source>
</evidence>
<evidence type="ECO:0000313" key="8">
    <source>
        <dbReference type="EMBL" id="QOY91006.1"/>
    </source>
</evidence>
<dbReference type="KEGG" id="pfer:IRI77_13995"/>
<dbReference type="PANTHER" id="PTHR43867:SF2">
    <property type="entry name" value="CELLULOSE SYNTHASE CATALYTIC SUBUNIT A [UDP-FORMING]"/>
    <property type="match status" value="1"/>
</dbReference>
<dbReference type="GO" id="GO:0016020">
    <property type="term" value="C:membrane"/>
    <property type="evidence" value="ECO:0007669"/>
    <property type="project" value="UniProtKB-SubCell"/>
</dbReference>
<feature type="domain" description="Type II secretion system protein GspE N-terminal" evidence="7">
    <location>
        <begin position="527"/>
        <end position="602"/>
    </location>
</feature>
<sequence>MPEILNVWLSSVDQGLARLAAATLLPLGLYLLASGLDDLVLDACWLWRKLLRSAPLVPPVPADPSIAVYIPLWQEAEVIGPMLDHNLSAIDYRNYEVFVGVYRNDAATRAAVLALAARHHRVHLAEVPHDGPTSKADCLNWIRQRMLLHEDQQDCRFDLVVMHDAEDLIHPQSFRRIGQYSATYDMIQVPVLALPTGVLEWTHGVYCDDFAESQGKDLETRVMLGGFLPGCGVGTAFRREALDKLAEASQNCIFNPTSLTEDYDNGLRMFRLGCRQVMLPLEQASGTLLATREYFPRSSAQAMRQRCRWVTGNALQSWERFGWGRDLPGKWTQRWFLWRDRKGIWGNPLSLLCNLLLAYGVASWCGNTLAHRAWPLRLLVHSTPGMLGLLMVNASLLVARLTVRMAAVARIYGFGFALGVPARMLWGNWINTGATVSALRLWVRHYWTSEPLRWLKTEHFYPSREALMPHKRRLGELLVSMGDCSQADINMALTTRPSGTLLGNYLVELGLLTEARLYQVLGIQQCLPLAEIHAPTLTPRVARSLPQKVMRDWGVLPFRIQDGALDVASPRIPNDEMHVSLQRFTRLQIRFHLVTPTALKTLHKEFL</sequence>
<organism evidence="8 9">
    <name type="scientific">Paludibaculum fermentans</name>
    <dbReference type="NCBI Taxonomy" id="1473598"/>
    <lineage>
        <taxon>Bacteria</taxon>
        <taxon>Pseudomonadati</taxon>
        <taxon>Acidobacteriota</taxon>
        <taxon>Terriglobia</taxon>
        <taxon>Bryobacterales</taxon>
        <taxon>Bryobacteraceae</taxon>
        <taxon>Paludibaculum</taxon>
    </lineage>
</organism>
<dbReference type="InterPro" id="IPR050321">
    <property type="entry name" value="Glycosyltr_2/OpgH_subfam"/>
</dbReference>
<evidence type="ECO:0000313" key="9">
    <source>
        <dbReference type="Proteomes" id="UP000593892"/>
    </source>
</evidence>
<dbReference type="SUPFAM" id="SSF53448">
    <property type="entry name" value="Nucleotide-diphospho-sugar transferases"/>
    <property type="match status" value="1"/>
</dbReference>
<protein>
    <submittedName>
        <fullName evidence="8">Glycosyl transferase family protein</fullName>
    </submittedName>
</protein>
<evidence type="ECO:0000256" key="5">
    <source>
        <dbReference type="ARBA" id="ARBA00022989"/>
    </source>
</evidence>
<keyword evidence="2" id="KW-0328">Glycosyltransferase</keyword>
<dbReference type="InterPro" id="IPR007831">
    <property type="entry name" value="T2SS_GspE_N"/>
</dbReference>
<dbReference type="SUPFAM" id="SSF160246">
    <property type="entry name" value="EspE N-terminal domain-like"/>
    <property type="match status" value="1"/>
</dbReference>
<dbReference type="Pfam" id="PF05157">
    <property type="entry name" value="MshEN"/>
    <property type="match status" value="1"/>
</dbReference>
<gene>
    <name evidence="8" type="ORF">IRI77_13995</name>
</gene>
<comment type="subcellular location">
    <subcellularLocation>
        <location evidence="1">Membrane</location>
        <topology evidence="1">Multi-pass membrane protein</topology>
    </subcellularLocation>
</comment>
<evidence type="ECO:0000256" key="6">
    <source>
        <dbReference type="ARBA" id="ARBA00023136"/>
    </source>
</evidence>
<dbReference type="Pfam" id="PF13641">
    <property type="entry name" value="Glyco_tranf_2_3"/>
    <property type="match status" value="1"/>
</dbReference>
<keyword evidence="4" id="KW-0812">Transmembrane</keyword>
<dbReference type="Gene3D" id="3.90.550.10">
    <property type="entry name" value="Spore Coat Polysaccharide Biosynthesis Protein SpsA, Chain A"/>
    <property type="match status" value="1"/>
</dbReference>
<dbReference type="InterPro" id="IPR029044">
    <property type="entry name" value="Nucleotide-diphossugar_trans"/>
</dbReference>
<dbReference type="PANTHER" id="PTHR43867">
    <property type="entry name" value="CELLULOSE SYNTHASE CATALYTIC SUBUNIT A [UDP-FORMING]"/>
    <property type="match status" value="1"/>
</dbReference>
<evidence type="ECO:0000256" key="4">
    <source>
        <dbReference type="ARBA" id="ARBA00022692"/>
    </source>
</evidence>
<dbReference type="InterPro" id="IPR037257">
    <property type="entry name" value="T2SS_E_N_sf"/>
</dbReference>
<evidence type="ECO:0000256" key="2">
    <source>
        <dbReference type="ARBA" id="ARBA00022676"/>
    </source>
</evidence>
<keyword evidence="6" id="KW-0472">Membrane</keyword>
<dbReference type="Proteomes" id="UP000593892">
    <property type="component" value="Chromosome"/>
</dbReference>
<keyword evidence="9" id="KW-1185">Reference proteome</keyword>
<dbReference type="EMBL" id="CP063849">
    <property type="protein sequence ID" value="QOY91006.1"/>
    <property type="molecule type" value="Genomic_DNA"/>
</dbReference>